<gene>
    <name evidence="1" type="ORF">ACIGW0_07410</name>
</gene>
<accession>A0ABW8CNT4</accession>
<dbReference type="RefSeq" id="WP_399611990.1">
    <property type="nucleotide sequence ID" value="NZ_JBITYT010000003.1"/>
</dbReference>
<dbReference type="Proteomes" id="UP001614391">
    <property type="component" value="Unassembled WGS sequence"/>
</dbReference>
<proteinExistence type="predicted"/>
<evidence type="ECO:0000313" key="2">
    <source>
        <dbReference type="Proteomes" id="UP001614391"/>
    </source>
</evidence>
<reference evidence="1 2" key="1">
    <citation type="submission" date="2024-10" db="EMBL/GenBank/DDBJ databases">
        <title>The Natural Products Discovery Center: Release of the First 8490 Sequenced Strains for Exploring Actinobacteria Biosynthetic Diversity.</title>
        <authorList>
            <person name="Kalkreuter E."/>
            <person name="Kautsar S.A."/>
            <person name="Yang D."/>
            <person name="Bader C.D."/>
            <person name="Teijaro C.N."/>
            <person name="Fluegel L."/>
            <person name="Davis C.M."/>
            <person name="Simpson J.R."/>
            <person name="Lauterbach L."/>
            <person name="Steele A.D."/>
            <person name="Gui C."/>
            <person name="Meng S."/>
            <person name="Li G."/>
            <person name="Viehrig K."/>
            <person name="Ye F."/>
            <person name="Su P."/>
            <person name="Kiefer A.F."/>
            <person name="Nichols A."/>
            <person name="Cepeda A.J."/>
            <person name="Yan W."/>
            <person name="Fan B."/>
            <person name="Jiang Y."/>
            <person name="Adhikari A."/>
            <person name="Zheng C.-J."/>
            <person name="Schuster L."/>
            <person name="Cowan T.M."/>
            <person name="Smanski M.J."/>
            <person name="Chevrette M.G."/>
            <person name="De Carvalho L.P.S."/>
            <person name="Shen B."/>
        </authorList>
    </citation>
    <scope>NUCLEOTIDE SEQUENCE [LARGE SCALE GENOMIC DNA]</scope>
    <source>
        <strain evidence="1 2">NPDC053346</strain>
    </source>
</reference>
<name>A0ABW8CNT4_STRBI</name>
<protein>
    <submittedName>
        <fullName evidence="1">Uncharacterized protein</fullName>
    </submittedName>
</protein>
<organism evidence="1 2">
    <name type="scientific">Streptomyces bikiniensis</name>
    <dbReference type="NCBI Taxonomy" id="1896"/>
    <lineage>
        <taxon>Bacteria</taxon>
        <taxon>Bacillati</taxon>
        <taxon>Actinomycetota</taxon>
        <taxon>Actinomycetes</taxon>
        <taxon>Kitasatosporales</taxon>
        <taxon>Streptomycetaceae</taxon>
        <taxon>Streptomyces</taxon>
    </lineage>
</organism>
<keyword evidence="2" id="KW-1185">Reference proteome</keyword>
<comment type="caution">
    <text evidence="1">The sequence shown here is derived from an EMBL/GenBank/DDBJ whole genome shotgun (WGS) entry which is preliminary data.</text>
</comment>
<sequence>MVVGRRSGECDFCGAPYGTWVASLGMALCSACARTGEDRPARDPVLVGDILAALADALVLPAPELPAFELSAPALPALEQREP</sequence>
<evidence type="ECO:0000313" key="1">
    <source>
        <dbReference type="EMBL" id="MFI9119208.1"/>
    </source>
</evidence>
<dbReference type="EMBL" id="JBITYT010000003">
    <property type="protein sequence ID" value="MFI9119208.1"/>
    <property type="molecule type" value="Genomic_DNA"/>
</dbReference>